<dbReference type="Proteomes" id="UP000095283">
    <property type="component" value="Unplaced"/>
</dbReference>
<dbReference type="AlphaFoldDB" id="A0A1I7WF23"/>
<organism evidence="2 3">
    <name type="scientific">Heterorhabditis bacteriophora</name>
    <name type="common">Entomopathogenic nematode worm</name>
    <dbReference type="NCBI Taxonomy" id="37862"/>
    <lineage>
        <taxon>Eukaryota</taxon>
        <taxon>Metazoa</taxon>
        <taxon>Ecdysozoa</taxon>
        <taxon>Nematoda</taxon>
        <taxon>Chromadorea</taxon>
        <taxon>Rhabditida</taxon>
        <taxon>Rhabditina</taxon>
        <taxon>Rhabditomorpha</taxon>
        <taxon>Strongyloidea</taxon>
        <taxon>Heterorhabditidae</taxon>
        <taxon>Heterorhabditis</taxon>
    </lineage>
</organism>
<name>A0A1I7WF23_HETBA</name>
<keyword evidence="2" id="KW-1185">Reference proteome</keyword>
<sequence length="162" mass="18776">MLHNEVSGKIEEHKENQDKQGKLQLRNEKRIKKGTLMPKKMNPIISPLMRKVVTPWTTKKVSARIHKLWEVLIMSIRSSVAHDLTKLMAAFNKMNNVGNQVRFPEIKFPIYHGDRNKFEEFWAVLYQMVHINIAFSPLEKLLYLINSLTDKAAEAIKGIAIV</sequence>
<accession>A0A1I7WF23</accession>
<evidence type="ECO:0000313" key="2">
    <source>
        <dbReference type="Proteomes" id="UP000095283"/>
    </source>
</evidence>
<evidence type="ECO:0000313" key="3">
    <source>
        <dbReference type="WBParaSite" id="Hba_03559"/>
    </source>
</evidence>
<evidence type="ECO:0000256" key="1">
    <source>
        <dbReference type="SAM" id="MobiDB-lite"/>
    </source>
</evidence>
<reference evidence="3" key="1">
    <citation type="submission" date="2016-11" db="UniProtKB">
        <authorList>
            <consortium name="WormBaseParasite"/>
        </authorList>
    </citation>
    <scope>IDENTIFICATION</scope>
</reference>
<protein>
    <submittedName>
        <fullName evidence="3">Tyrosine-protein phosphatase domain-containing protein</fullName>
    </submittedName>
</protein>
<feature type="region of interest" description="Disordered" evidence="1">
    <location>
        <begin position="1"/>
        <end position="26"/>
    </location>
</feature>
<proteinExistence type="predicted"/>
<dbReference type="WBParaSite" id="Hba_03559">
    <property type="protein sequence ID" value="Hba_03559"/>
    <property type="gene ID" value="Hba_03559"/>
</dbReference>